<dbReference type="PROSITE" id="PS00913">
    <property type="entry name" value="ADH_IRON_1"/>
    <property type="match status" value="1"/>
</dbReference>
<dbReference type="AlphaFoldDB" id="A0A6G8PUQ9"/>
<gene>
    <name evidence="6" type="ORF">GBA65_04215</name>
</gene>
<dbReference type="PANTHER" id="PTHR11496:SF102">
    <property type="entry name" value="ALCOHOL DEHYDROGENASE 4"/>
    <property type="match status" value="1"/>
</dbReference>
<dbReference type="FunFam" id="3.40.50.1970:FF:000003">
    <property type="entry name" value="Alcohol dehydrogenase, iron-containing"/>
    <property type="match status" value="1"/>
</dbReference>
<dbReference type="InterPro" id="IPR056798">
    <property type="entry name" value="ADH_Fe_C"/>
</dbReference>
<evidence type="ECO:0000256" key="2">
    <source>
        <dbReference type="ARBA" id="ARBA00023002"/>
    </source>
</evidence>
<evidence type="ECO:0000256" key="1">
    <source>
        <dbReference type="ARBA" id="ARBA00007358"/>
    </source>
</evidence>
<reference evidence="6 7" key="1">
    <citation type="submission" date="2019-10" db="EMBL/GenBank/DDBJ databases">
        <title>Rubrobacter sp nov SCSIO 52915 isolated from a deep-sea sediment in the South China Sea.</title>
        <authorList>
            <person name="Chen R.W."/>
        </authorList>
    </citation>
    <scope>NUCLEOTIDE SEQUENCE [LARGE SCALE GENOMIC DNA]</scope>
    <source>
        <strain evidence="6 7">SCSIO 52915</strain>
    </source>
</reference>
<name>A0A6G8PUQ9_9ACTN</name>
<dbReference type="Gene3D" id="1.20.1090.10">
    <property type="entry name" value="Dehydroquinate synthase-like - alpha domain"/>
    <property type="match status" value="1"/>
</dbReference>
<evidence type="ECO:0000259" key="4">
    <source>
        <dbReference type="Pfam" id="PF00465"/>
    </source>
</evidence>
<keyword evidence="3" id="KW-0520">NAD</keyword>
<keyword evidence="2" id="KW-0560">Oxidoreductase</keyword>
<dbReference type="InterPro" id="IPR001670">
    <property type="entry name" value="ADH_Fe/GldA"/>
</dbReference>
<dbReference type="GO" id="GO:0046872">
    <property type="term" value="F:metal ion binding"/>
    <property type="evidence" value="ECO:0007669"/>
    <property type="project" value="InterPro"/>
</dbReference>
<dbReference type="KEGG" id="rmar:GBA65_04215"/>
<dbReference type="SUPFAM" id="SSF56796">
    <property type="entry name" value="Dehydroquinate synthase-like"/>
    <property type="match status" value="1"/>
</dbReference>
<evidence type="ECO:0000313" key="7">
    <source>
        <dbReference type="Proteomes" id="UP000502706"/>
    </source>
</evidence>
<dbReference type="Pfam" id="PF25137">
    <property type="entry name" value="ADH_Fe_C"/>
    <property type="match status" value="1"/>
</dbReference>
<dbReference type="Proteomes" id="UP000502706">
    <property type="component" value="Chromosome"/>
</dbReference>
<proteinExistence type="inferred from homology"/>
<protein>
    <submittedName>
        <fullName evidence="6">Iron-containing alcohol dehydrogenase</fullName>
    </submittedName>
</protein>
<evidence type="ECO:0000259" key="5">
    <source>
        <dbReference type="Pfam" id="PF25137"/>
    </source>
</evidence>
<dbReference type="GO" id="GO:0004022">
    <property type="term" value="F:alcohol dehydrogenase (NAD+) activity"/>
    <property type="evidence" value="ECO:0007669"/>
    <property type="project" value="UniProtKB-ARBA"/>
</dbReference>
<comment type="similarity">
    <text evidence="1">Belongs to the iron-containing alcohol dehydrogenase family.</text>
</comment>
<feature type="domain" description="Alcohol dehydrogenase iron-type/glycerol dehydrogenase GldA" evidence="4">
    <location>
        <begin position="12"/>
        <end position="183"/>
    </location>
</feature>
<evidence type="ECO:0000313" key="6">
    <source>
        <dbReference type="EMBL" id="QIN77856.1"/>
    </source>
</evidence>
<accession>A0A6G8PUQ9</accession>
<dbReference type="EMBL" id="CP045121">
    <property type="protein sequence ID" value="QIN77856.1"/>
    <property type="molecule type" value="Genomic_DNA"/>
</dbReference>
<dbReference type="Gene3D" id="3.40.50.1970">
    <property type="match status" value="1"/>
</dbReference>
<dbReference type="InterPro" id="IPR018211">
    <property type="entry name" value="ADH_Fe_CS"/>
</dbReference>
<dbReference type="InterPro" id="IPR039697">
    <property type="entry name" value="Alcohol_dehydrogenase_Fe"/>
</dbReference>
<dbReference type="PANTHER" id="PTHR11496">
    <property type="entry name" value="ALCOHOL DEHYDROGENASE"/>
    <property type="match status" value="1"/>
</dbReference>
<evidence type="ECO:0000256" key="3">
    <source>
        <dbReference type="ARBA" id="ARBA00023027"/>
    </source>
</evidence>
<organism evidence="6 7">
    <name type="scientific">Rubrobacter marinus</name>
    <dbReference type="NCBI Taxonomy" id="2653852"/>
    <lineage>
        <taxon>Bacteria</taxon>
        <taxon>Bacillati</taxon>
        <taxon>Actinomycetota</taxon>
        <taxon>Rubrobacteria</taxon>
        <taxon>Rubrobacterales</taxon>
        <taxon>Rubrobacteraceae</taxon>
        <taxon>Rubrobacter</taxon>
    </lineage>
</organism>
<sequence length="384" mass="39158">MNFLSSFDAALPSRLVYGPGEVEKIGALVAPLGEKVLVVIGGGSVRRSGVLDRVLGTLDEAGVGHEVFEGVSGNPKSSEADRAGQAMRDGGCDVVLGLGGGSVMDVAKAAALVAGHGPSIGRFLRKEESPGDLREAPPIVCVPTIAGTGSEANDTSVLTDEETGLKGSLRGPVCVPRVSVLDPDLTATAPRRFALASGVDALCHAIEAYLTRKSNLLSDALARSAASLLVGALPRLGEGDAEARGATLVGASLAGQALSLSSSLVTHALEHPVSARLDAHHGEGLAALQPAVLEKVCAGAPERCAEVASWLGEGARPELAADAFRGFMERCGLEIKLRGLGMDEGHVEGFVDDALASGARGLTASPIDLEREDLVGIYEAALAE</sequence>
<feature type="domain" description="Fe-containing alcohol dehydrogenase-like C-terminal" evidence="5">
    <location>
        <begin position="196"/>
        <end position="382"/>
    </location>
</feature>
<dbReference type="Pfam" id="PF00465">
    <property type="entry name" value="Fe-ADH"/>
    <property type="match status" value="1"/>
</dbReference>
<keyword evidence="7" id="KW-1185">Reference proteome</keyword>
<dbReference type="RefSeq" id="WP_166395535.1">
    <property type="nucleotide sequence ID" value="NZ_CP045121.1"/>
</dbReference>